<dbReference type="Pfam" id="PF07521">
    <property type="entry name" value="RMMBL"/>
    <property type="match status" value="1"/>
</dbReference>
<evidence type="ECO:0000313" key="6">
    <source>
        <dbReference type="Proteomes" id="UP000693941"/>
    </source>
</evidence>
<dbReference type="AlphaFoldDB" id="A0A8F5BSH6"/>
<reference evidence="4 7" key="1">
    <citation type="journal article" date="2021" name="Environ. Microbiol.">
        <title>New insights into the diversity and evolution of the archaeal mobilome from three complete genomes of Saccharolobus shibatae.</title>
        <authorList>
            <person name="Medvedeva S."/>
            <person name="Brandt D."/>
            <person name="Cvirkaite-Krupovic V."/>
            <person name="Liu Y."/>
            <person name="Severinov K."/>
            <person name="Ishino S."/>
            <person name="Ishino Y."/>
            <person name="Prangishvili D."/>
            <person name="Kalinowski J."/>
            <person name="Krupovic M."/>
        </authorList>
    </citation>
    <scope>NUCLEOTIDE SEQUENCE</scope>
    <source>
        <strain evidence="4">BEU9</strain>
        <strain evidence="5 7">S38A</strain>
    </source>
</reference>
<keyword evidence="4" id="KW-0269">Exonuclease</keyword>
<dbReference type="GO" id="GO:0004521">
    <property type="term" value="F:RNA endonuclease activity"/>
    <property type="evidence" value="ECO:0007669"/>
    <property type="project" value="TreeGrafter"/>
</dbReference>
<dbReference type="PANTHER" id="PTHR11203">
    <property type="entry name" value="CLEAVAGE AND POLYADENYLATION SPECIFICITY FACTOR FAMILY MEMBER"/>
    <property type="match status" value="1"/>
</dbReference>
<dbReference type="EMBL" id="CP077715">
    <property type="protein sequence ID" value="QXJ30488.1"/>
    <property type="molecule type" value="Genomic_DNA"/>
</dbReference>
<sequence length="328" mass="37475">MQNLVKILPNGAILIGEKFTIDGHYERPFRVVTHFHADHIMGLEKSISICDGIIATPITLDILNLDYAIPPRKAFGLNYDIKMTFDDETIVLKKSDHVIGSAQVLITLKNGLEIGYTGDFKNPDKGTPILHPDILIIEATYGKPDFRRPFKDDVESLFADYVRDALMNGPVRIYGYHGKLQEIMLSLRKMGIDAPFIVGGKISKMTNIAIKYGYNISQVFDESQSEAREIMRDDWYISFSHYNEFKRRNGKYFNFLLSGWEFKDVVKKIDEKSYTVSFSDHADFDDLIYYVERTSAKYIITDGGRRSYGKELAEYISKKLGKVAVSMP</sequence>
<dbReference type="PANTHER" id="PTHR11203:SF51">
    <property type="entry name" value="CLEAVAGE AND POLYADENYLATION SPECIFICITY FACTOR"/>
    <property type="match status" value="1"/>
</dbReference>
<gene>
    <name evidence="4" type="ORF">J5U21_00128</name>
    <name evidence="5" type="ORF">J5U22_00071</name>
</gene>
<dbReference type="EMBL" id="CP077713">
    <property type="protein sequence ID" value="QXJ33535.1"/>
    <property type="molecule type" value="Genomic_DNA"/>
</dbReference>
<dbReference type="GeneID" id="65561691"/>
<evidence type="ECO:0000259" key="3">
    <source>
        <dbReference type="Pfam" id="PF07521"/>
    </source>
</evidence>
<dbReference type="RefSeq" id="WP_218258989.1">
    <property type="nucleotide sequence ID" value="NZ_CP077713.1"/>
</dbReference>
<evidence type="ECO:0000256" key="2">
    <source>
        <dbReference type="ARBA" id="ARBA00022722"/>
    </source>
</evidence>
<dbReference type="Proteomes" id="UP000693941">
    <property type="component" value="Chromosome"/>
</dbReference>
<evidence type="ECO:0000313" key="7">
    <source>
        <dbReference type="Proteomes" id="UP000694036"/>
    </source>
</evidence>
<dbReference type="InterPro" id="IPR011108">
    <property type="entry name" value="RMMBL"/>
</dbReference>
<dbReference type="Proteomes" id="UP000694036">
    <property type="component" value="Chromosome"/>
</dbReference>
<accession>A0A8F5BSH6</accession>
<feature type="domain" description="Zn-dependent metallo-hydrolase RNA specificity" evidence="3">
    <location>
        <begin position="274"/>
        <end position="322"/>
    </location>
</feature>
<evidence type="ECO:0000256" key="1">
    <source>
        <dbReference type="ARBA" id="ARBA00001947"/>
    </source>
</evidence>
<dbReference type="InterPro" id="IPR050698">
    <property type="entry name" value="MBL"/>
</dbReference>
<keyword evidence="2" id="KW-0540">Nuclease</keyword>
<keyword evidence="4" id="KW-0378">Hydrolase</keyword>
<keyword evidence="7" id="KW-1185">Reference proteome</keyword>
<organism evidence="4 6">
    <name type="scientific">Saccharolobus shibatae</name>
    <dbReference type="NCBI Taxonomy" id="2286"/>
    <lineage>
        <taxon>Archaea</taxon>
        <taxon>Thermoproteota</taxon>
        <taxon>Thermoprotei</taxon>
        <taxon>Sulfolobales</taxon>
        <taxon>Sulfolobaceae</taxon>
        <taxon>Saccharolobus</taxon>
    </lineage>
</organism>
<comment type="cofactor">
    <cofactor evidence="1">
        <name>Zn(2+)</name>
        <dbReference type="ChEBI" id="CHEBI:29105"/>
    </cofactor>
</comment>
<dbReference type="GO" id="GO:0004527">
    <property type="term" value="F:exonuclease activity"/>
    <property type="evidence" value="ECO:0007669"/>
    <property type="project" value="UniProtKB-KW"/>
</dbReference>
<proteinExistence type="predicted"/>
<evidence type="ECO:0000313" key="4">
    <source>
        <dbReference type="EMBL" id="QXJ30488.1"/>
    </source>
</evidence>
<evidence type="ECO:0000313" key="5">
    <source>
        <dbReference type="EMBL" id="QXJ33535.1"/>
    </source>
</evidence>
<name>A0A8F5BSH6_9CREN</name>
<protein>
    <submittedName>
        <fullName evidence="4">mRNA 3-end processing exonuclease</fullName>
    </submittedName>
</protein>